<dbReference type="RefSeq" id="WP_229694596.1">
    <property type="nucleotide sequence ID" value="NZ_BMIY01000003.1"/>
</dbReference>
<dbReference type="EMBL" id="BMIY01000003">
    <property type="protein sequence ID" value="GGG53155.1"/>
    <property type="molecule type" value="Genomic_DNA"/>
</dbReference>
<dbReference type="InterPro" id="IPR023137">
    <property type="entry name" value="BrxA_sf"/>
</dbReference>
<dbReference type="Gene3D" id="1.10.3540.10">
    <property type="entry name" value="uncharacterized protein from magnetospirillum magneticum domain"/>
    <property type="match status" value="1"/>
</dbReference>
<organism evidence="1 2">
    <name type="scientific">Pseudohongiella nitratireducens</name>
    <dbReference type="NCBI Taxonomy" id="1768907"/>
    <lineage>
        <taxon>Bacteria</taxon>
        <taxon>Pseudomonadati</taxon>
        <taxon>Pseudomonadota</taxon>
        <taxon>Gammaproteobacteria</taxon>
        <taxon>Pseudomonadales</taxon>
        <taxon>Pseudohongiellaceae</taxon>
        <taxon>Pseudohongiella</taxon>
    </lineage>
</organism>
<accession>A0A917LRD6</accession>
<protein>
    <submittedName>
        <fullName evidence="1">Uncharacterized protein</fullName>
    </submittedName>
</protein>
<comment type="caution">
    <text evidence="1">The sequence shown here is derived from an EMBL/GenBank/DDBJ whole genome shotgun (WGS) entry which is preliminary data.</text>
</comment>
<dbReference type="AlphaFoldDB" id="A0A917LRD6"/>
<sequence>MTEAVQYTTQLQAGLGLVEETKLLLSIYEPGQTSAELYESALSSGLFPMVSARRLRNIVSECFAPRYIKQGGAPHLKRLASEVSTSTLNQLLMVYTAEANLIFRDFVREVYWPHYAGGRSTISLDDAKDFVEQAVRDGKTQKHWAESTIKRMSSYLIGCCADYGLLSSRRSATRDIQPIRIEQSTVLYLAYMHHLNGLGDNAVINHPSWELFGLEPMDVKDELKRLAKNNWLIVQSAADVVRISWQYKSMEEVVDVIIAER</sequence>
<reference evidence="1" key="1">
    <citation type="journal article" date="2014" name="Int. J. Syst. Evol. Microbiol.">
        <title>Complete genome sequence of Corynebacterium casei LMG S-19264T (=DSM 44701T), isolated from a smear-ripened cheese.</title>
        <authorList>
            <consortium name="US DOE Joint Genome Institute (JGI-PGF)"/>
            <person name="Walter F."/>
            <person name="Albersmeier A."/>
            <person name="Kalinowski J."/>
            <person name="Ruckert C."/>
        </authorList>
    </citation>
    <scope>NUCLEOTIDE SEQUENCE</scope>
    <source>
        <strain evidence="1">CGMCC 1.15425</strain>
    </source>
</reference>
<gene>
    <name evidence="1" type="ORF">GCM10011403_07950</name>
</gene>
<dbReference type="Pfam" id="PF08849">
    <property type="entry name" value="BrxA"/>
    <property type="match status" value="1"/>
</dbReference>
<proteinExistence type="predicted"/>
<evidence type="ECO:0000313" key="2">
    <source>
        <dbReference type="Proteomes" id="UP000627715"/>
    </source>
</evidence>
<keyword evidence="2" id="KW-1185">Reference proteome</keyword>
<dbReference type="InterPro" id="IPR014948">
    <property type="entry name" value="BrxA"/>
</dbReference>
<evidence type="ECO:0000313" key="1">
    <source>
        <dbReference type="EMBL" id="GGG53155.1"/>
    </source>
</evidence>
<name>A0A917LRD6_9GAMM</name>
<reference evidence="1" key="2">
    <citation type="submission" date="2020-09" db="EMBL/GenBank/DDBJ databases">
        <authorList>
            <person name="Sun Q."/>
            <person name="Zhou Y."/>
        </authorList>
    </citation>
    <scope>NUCLEOTIDE SEQUENCE</scope>
    <source>
        <strain evidence="1">CGMCC 1.15425</strain>
    </source>
</reference>
<dbReference type="Proteomes" id="UP000627715">
    <property type="component" value="Unassembled WGS sequence"/>
</dbReference>